<organism evidence="2 3">
    <name type="scientific">Macrolepiota fuliginosa MF-IS2</name>
    <dbReference type="NCBI Taxonomy" id="1400762"/>
    <lineage>
        <taxon>Eukaryota</taxon>
        <taxon>Fungi</taxon>
        <taxon>Dikarya</taxon>
        <taxon>Basidiomycota</taxon>
        <taxon>Agaricomycotina</taxon>
        <taxon>Agaricomycetes</taxon>
        <taxon>Agaricomycetidae</taxon>
        <taxon>Agaricales</taxon>
        <taxon>Agaricineae</taxon>
        <taxon>Agaricaceae</taxon>
        <taxon>Macrolepiota</taxon>
    </lineage>
</organism>
<feature type="region of interest" description="Disordered" evidence="1">
    <location>
        <begin position="1"/>
        <end position="64"/>
    </location>
</feature>
<dbReference type="Proteomes" id="UP000807342">
    <property type="component" value="Unassembled WGS sequence"/>
</dbReference>
<name>A0A9P5WZ41_9AGAR</name>
<comment type="caution">
    <text evidence="2">The sequence shown here is derived from an EMBL/GenBank/DDBJ whole genome shotgun (WGS) entry which is preliminary data.</text>
</comment>
<proteinExistence type="predicted"/>
<sequence length="116" mass="11743">MSEGQIAIQWKKRSSSSSPPCCCPHRDDEDIPMEPPAPTHVFSEAASQTPAPSHEASTPPPPLTTVATLPAAAASIPPAGPCGQASYAGTAARNLNPAAPPFMHGPPHAPAAIPPA</sequence>
<accession>A0A9P5WZ41</accession>
<gene>
    <name evidence="2" type="ORF">P691DRAFT_768525</name>
</gene>
<evidence type="ECO:0000313" key="3">
    <source>
        <dbReference type="Proteomes" id="UP000807342"/>
    </source>
</evidence>
<feature type="region of interest" description="Disordered" evidence="1">
    <location>
        <begin position="93"/>
        <end position="116"/>
    </location>
</feature>
<evidence type="ECO:0000256" key="1">
    <source>
        <dbReference type="SAM" id="MobiDB-lite"/>
    </source>
</evidence>
<protein>
    <submittedName>
        <fullName evidence="2">Uncharacterized protein</fullName>
    </submittedName>
</protein>
<evidence type="ECO:0000313" key="2">
    <source>
        <dbReference type="EMBL" id="KAF9439966.1"/>
    </source>
</evidence>
<feature type="compositionally biased region" description="Pro residues" evidence="1">
    <location>
        <begin position="98"/>
        <end position="116"/>
    </location>
</feature>
<keyword evidence="3" id="KW-1185">Reference proteome</keyword>
<dbReference type="AlphaFoldDB" id="A0A9P5WZ41"/>
<dbReference type="EMBL" id="MU153084">
    <property type="protein sequence ID" value="KAF9439966.1"/>
    <property type="molecule type" value="Genomic_DNA"/>
</dbReference>
<reference evidence="2" key="1">
    <citation type="submission" date="2020-11" db="EMBL/GenBank/DDBJ databases">
        <authorList>
            <consortium name="DOE Joint Genome Institute"/>
            <person name="Ahrendt S."/>
            <person name="Riley R."/>
            <person name="Andreopoulos W."/>
            <person name="Labutti K."/>
            <person name="Pangilinan J."/>
            <person name="Ruiz-Duenas F.J."/>
            <person name="Barrasa J.M."/>
            <person name="Sanchez-Garcia M."/>
            <person name="Camarero S."/>
            <person name="Miyauchi S."/>
            <person name="Serrano A."/>
            <person name="Linde D."/>
            <person name="Babiker R."/>
            <person name="Drula E."/>
            <person name="Ayuso-Fernandez I."/>
            <person name="Pacheco R."/>
            <person name="Padilla G."/>
            <person name="Ferreira P."/>
            <person name="Barriuso J."/>
            <person name="Kellner H."/>
            <person name="Castanera R."/>
            <person name="Alfaro M."/>
            <person name="Ramirez L."/>
            <person name="Pisabarro A.G."/>
            <person name="Kuo A."/>
            <person name="Tritt A."/>
            <person name="Lipzen A."/>
            <person name="He G."/>
            <person name="Yan M."/>
            <person name="Ng V."/>
            <person name="Cullen D."/>
            <person name="Martin F."/>
            <person name="Rosso M.-N."/>
            <person name="Henrissat B."/>
            <person name="Hibbett D."/>
            <person name="Martinez A.T."/>
            <person name="Grigoriev I.V."/>
        </authorList>
    </citation>
    <scope>NUCLEOTIDE SEQUENCE</scope>
    <source>
        <strain evidence="2">MF-IS2</strain>
    </source>
</reference>